<keyword evidence="2" id="KW-0067">ATP-binding</keyword>
<dbReference type="AlphaFoldDB" id="A0A8J5I9V2"/>
<keyword evidence="1" id="KW-0547">Nucleotide-binding</keyword>
<dbReference type="InterPro" id="IPR011009">
    <property type="entry name" value="Kinase-like_dom_sf"/>
</dbReference>
<accession>A0A8J5I9V2</accession>
<evidence type="ECO:0000256" key="2">
    <source>
        <dbReference type="ARBA" id="ARBA00022840"/>
    </source>
</evidence>
<comment type="caution">
    <text evidence="3">The sequence shown here is derived from an EMBL/GenBank/DDBJ whole genome shotgun (WGS) entry which is preliminary data.</text>
</comment>
<sequence>MDPCRHWGMSPADVWHRQQVRLEEGTREVVISSGKARALAMTMLASHKLGRRNVLTTLMSNYQKLLVGEGCCRKVGLELDEVGAYQTRDSHPPGLAEQNSVEEARLWEVATAPTVLKVVRLNQWRPTKARENREQALVVVIGNNLEKRAMMMATRALIKNRGGRMMAGQRRKSNVVGAPSDLVALCAERKKIAEIAMCRIDVEAVLQNSEMEKTEIQTGNLKQKTKSDWSVQKKPLLDFKLLCGAEFTAVLNSAEMKTAAMQEKKMKNAMISSGIAVAVKAECRISEFKNFCTLLKHFIVLHTELHRFEFLKLSFRNADSSNSKKSGLLLLQWIEFLVPTANIVLFLIRNIVTDSLISNKICLEECSCWNFEAVRTEIPEAKSAGCNSTWNCFWNQVLKPEVEKLSLQFECRISVNPVKLSSKIFLTPELARTWKASTTTDVFAFGAFFFEVACGRRPVDLAADSEHPVLLDWVSESWRKGLVLTTADPRLGDEFPTEEVELVLKLGLLCSHPLPAARPSMCRVVQYLEGDLTPSKLEPTHLSFPGFVPHSGKSSNGHAVAKIMFLKDLFFLLLFFHLNLAAFAIDASDDEFTFNGFIVQE</sequence>
<name>A0A8J5I9V2_ZINOF</name>
<dbReference type="Proteomes" id="UP000734854">
    <property type="component" value="Unassembled WGS sequence"/>
</dbReference>
<organism evidence="3 4">
    <name type="scientific">Zingiber officinale</name>
    <name type="common">Ginger</name>
    <name type="synonym">Amomum zingiber</name>
    <dbReference type="NCBI Taxonomy" id="94328"/>
    <lineage>
        <taxon>Eukaryota</taxon>
        <taxon>Viridiplantae</taxon>
        <taxon>Streptophyta</taxon>
        <taxon>Embryophyta</taxon>
        <taxon>Tracheophyta</taxon>
        <taxon>Spermatophyta</taxon>
        <taxon>Magnoliopsida</taxon>
        <taxon>Liliopsida</taxon>
        <taxon>Zingiberales</taxon>
        <taxon>Zingiberaceae</taxon>
        <taxon>Zingiber</taxon>
    </lineage>
</organism>
<protein>
    <submittedName>
        <fullName evidence="3">Uncharacterized protein</fullName>
    </submittedName>
</protein>
<dbReference type="SUPFAM" id="SSF56112">
    <property type="entry name" value="Protein kinase-like (PK-like)"/>
    <property type="match status" value="1"/>
</dbReference>
<dbReference type="GO" id="GO:0005524">
    <property type="term" value="F:ATP binding"/>
    <property type="evidence" value="ECO:0007669"/>
    <property type="project" value="UniProtKB-KW"/>
</dbReference>
<proteinExistence type="predicted"/>
<dbReference type="PANTHER" id="PTHR27007">
    <property type="match status" value="1"/>
</dbReference>
<evidence type="ECO:0000313" key="3">
    <source>
        <dbReference type="EMBL" id="KAG6536395.1"/>
    </source>
</evidence>
<dbReference type="InterPro" id="IPR050528">
    <property type="entry name" value="L-type_Lectin-RKs"/>
</dbReference>
<dbReference type="Gene3D" id="1.10.510.10">
    <property type="entry name" value="Transferase(Phosphotransferase) domain 1"/>
    <property type="match status" value="1"/>
</dbReference>
<keyword evidence="4" id="KW-1185">Reference proteome</keyword>
<evidence type="ECO:0000256" key="1">
    <source>
        <dbReference type="ARBA" id="ARBA00022741"/>
    </source>
</evidence>
<dbReference type="EMBL" id="JACMSC010000001">
    <property type="protein sequence ID" value="KAG6536395.1"/>
    <property type="molecule type" value="Genomic_DNA"/>
</dbReference>
<evidence type="ECO:0000313" key="4">
    <source>
        <dbReference type="Proteomes" id="UP000734854"/>
    </source>
</evidence>
<reference evidence="3 4" key="1">
    <citation type="submission" date="2020-08" db="EMBL/GenBank/DDBJ databases">
        <title>Plant Genome Project.</title>
        <authorList>
            <person name="Zhang R.-G."/>
        </authorList>
    </citation>
    <scope>NUCLEOTIDE SEQUENCE [LARGE SCALE GENOMIC DNA]</scope>
    <source>
        <tissue evidence="3">Rhizome</tissue>
    </source>
</reference>
<gene>
    <name evidence="3" type="ORF">ZIOFF_001449</name>
</gene>